<gene>
    <name evidence="2" type="ORF">Sangu_2450500</name>
</gene>
<proteinExistence type="predicted"/>
<organism evidence="2">
    <name type="scientific">Sesamum angustifolium</name>
    <dbReference type="NCBI Taxonomy" id="2727405"/>
    <lineage>
        <taxon>Eukaryota</taxon>
        <taxon>Viridiplantae</taxon>
        <taxon>Streptophyta</taxon>
        <taxon>Embryophyta</taxon>
        <taxon>Tracheophyta</taxon>
        <taxon>Spermatophyta</taxon>
        <taxon>Magnoliopsida</taxon>
        <taxon>eudicotyledons</taxon>
        <taxon>Gunneridae</taxon>
        <taxon>Pentapetalae</taxon>
        <taxon>asterids</taxon>
        <taxon>lamiids</taxon>
        <taxon>Lamiales</taxon>
        <taxon>Pedaliaceae</taxon>
        <taxon>Sesamum</taxon>
    </lineage>
</organism>
<protein>
    <recommendedName>
        <fullName evidence="1">DUF4218 domain-containing protein</fullName>
    </recommendedName>
</protein>
<name>A0AAW2L0X7_9LAMI</name>
<reference evidence="2" key="1">
    <citation type="submission" date="2020-06" db="EMBL/GenBank/DDBJ databases">
        <authorList>
            <person name="Li T."/>
            <person name="Hu X."/>
            <person name="Zhang T."/>
            <person name="Song X."/>
            <person name="Zhang H."/>
            <person name="Dai N."/>
            <person name="Sheng W."/>
            <person name="Hou X."/>
            <person name="Wei L."/>
        </authorList>
    </citation>
    <scope>NUCLEOTIDE SEQUENCE</scope>
    <source>
        <strain evidence="2">G01</strain>
        <tissue evidence="2">Leaf</tissue>
    </source>
</reference>
<dbReference type="EMBL" id="JACGWK010000016">
    <property type="protein sequence ID" value="KAL0311558.1"/>
    <property type="molecule type" value="Genomic_DNA"/>
</dbReference>
<dbReference type="Pfam" id="PF13960">
    <property type="entry name" value="DUF4218"/>
    <property type="match status" value="1"/>
</dbReference>
<accession>A0AAW2L0X7</accession>
<comment type="caution">
    <text evidence="2">The sequence shown here is derived from an EMBL/GenBank/DDBJ whole genome shotgun (WGS) entry which is preliminary data.</text>
</comment>
<reference evidence="2" key="2">
    <citation type="journal article" date="2024" name="Plant">
        <title>Genomic evolution and insights into agronomic trait innovations of Sesamum species.</title>
        <authorList>
            <person name="Miao H."/>
            <person name="Wang L."/>
            <person name="Qu L."/>
            <person name="Liu H."/>
            <person name="Sun Y."/>
            <person name="Le M."/>
            <person name="Wang Q."/>
            <person name="Wei S."/>
            <person name="Zheng Y."/>
            <person name="Lin W."/>
            <person name="Duan Y."/>
            <person name="Cao H."/>
            <person name="Xiong S."/>
            <person name="Wang X."/>
            <person name="Wei L."/>
            <person name="Li C."/>
            <person name="Ma Q."/>
            <person name="Ju M."/>
            <person name="Zhao R."/>
            <person name="Li G."/>
            <person name="Mu C."/>
            <person name="Tian Q."/>
            <person name="Mei H."/>
            <person name="Zhang T."/>
            <person name="Gao T."/>
            <person name="Zhang H."/>
        </authorList>
    </citation>
    <scope>NUCLEOTIDE SEQUENCE</scope>
    <source>
        <strain evidence="2">G01</strain>
    </source>
</reference>
<sequence>MIHLASEAKLTGPVQYRWMFPFERKLGVFKRYVRNKARPEACIAEQYIDNECLTFCSMYLHNVETRFSRMERELRYGEQLGNLSVFACKGRPFGGPRKRVEQLHSEGLANDELISLANGPDTRAKHYTGNVNGFRFIPKIVRTIKENSGVVVEGEHNKK</sequence>
<dbReference type="PANTHER" id="PTHR48451:SF1">
    <property type="entry name" value="DUF4218 DOMAIN-CONTAINING PROTEIN"/>
    <property type="match status" value="1"/>
</dbReference>
<evidence type="ECO:0000313" key="2">
    <source>
        <dbReference type="EMBL" id="KAL0311558.1"/>
    </source>
</evidence>
<dbReference type="PANTHER" id="PTHR48451">
    <property type="entry name" value="DUF4218 DOMAIN-CONTAINING PROTEIN"/>
    <property type="match status" value="1"/>
</dbReference>
<evidence type="ECO:0000259" key="1">
    <source>
        <dbReference type="Pfam" id="PF13960"/>
    </source>
</evidence>
<dbReference type="InterPro" id="IPR025452">
    <property type="entry name" value="DUF4218"/>
</dbReference>
<feature type="domain" description="DUF4218" evidence="1">
    <location>
        <begin position="1"/>
        <end position="72"/>
    </location>
</feature>
<dbReference type="AlphaFoldDB" id="A0AAW2L0X7"/>